<sequence>MALQSSKILVATAKVLDQKIVRRSANYHPTIWKDDYIQSLNSDYMGESYGERAVKLVGEVKMMLEKVVDPVEQLELVDTLHRLGLSHHFENETKRILECVTSDHTNLYATSLEFRLLRQHGYKVTPEVFSHFMDEIGNLKAGYCEEWKGLLSLYEASYLLFEGESILEKARDCATKQLKEYLKQNKDEYDMSMLVDHALEVPLNWRIPRLETRWFIDVYQKREDRHQSLLDLAKLDFNMLQAVHQDDLRHASKWWKDLCLGEKLTFARDRLVESFLWGMGLATDLHFGNCRRIVAKVAALVTVIDDIYDVYGTMDELLLFTEAVERWDTNTMELFPEYMKICFLALFNFVNETAFAILKEQGFDAIPLMKKMWADLCKAYLLEAKWYYNGYTPTVEEYLKNGLISIGAPITLFHAYLATNSIRKECLGCFEECSNLIKFSSVIGRLADDLGTSSDELKRGDVPKSIQCYIHETEASDEEARQHIRALIDSWWKRLNEERFAHSSFSQMFIQIALNVPRMFQCMYQYGDGHGVGDRETKDRVLALIVFPIP</sequence>
<organism evidence="9 10">
    <name type="scientific">Durio zibethinus</name>
    <name type="common">Durian</name>
    <dbReference type="NCBI Taxonomy" id="66656"/>
    <lineage>
        <taxon>Eukaryota</taxon>
        <taxon>Viridiplantae</taxon>
        <taxon>Streptophyta</taxon>
        <taxon>Embryophyta</taxon>
        <taxon>Tracheophyta</taxon>
        <taxon>Spermatophyta</taxon>
        <taxon>Magnoliopsida</taxon>
        <taxon>eudicotyledons</taxon>
        <taxon>Gunneridae</taxon>
        <taxon>Pentapetalae</taxon>
        <taxon>rosids</taxon>
        <taxon>malvids</taxon>
        <taxon>Malvales</taxon>
        <taxon>Malvaceae</taxon>
        <taxon>Helicteroideae</taxon>
        <taxon>Durio</taxon>
    </lineage>
</organism>
<evidence type="ECO:0000259" key="7">
    <source>
        <dbReference type="Pfam" id="PF01397"/>
    </source>
</evidence>
<dbReference type="GO" id="GO:0000287">
    <property type="term" value="F:magnesium ion binding"/>
    <property type="evidence" value="ECO:0007669"/>
    <property type="project" value="InterPro"/>
</dbReference>
<dbReference type="FunFam" id="1.50.10.130:FF:000001">
    <property type="entry name" value="Isoprene synthase, chloroplastic"/>
    <property type="match status" value="1"/>
</dbReference>
<dbReference type="FunFam" id="1.10.600.10:FF:000007">
    <property type="entry name" value="Isoprene synthase, chloroplastic"/>
    <property type="match status" value="1"/>
</dbReference>
<dbReference type="InterPro" id="IPR050148">
    <property type="entry name" value="Terpene_synthase-like"/>
</dbReference>
<dbReference type="SFLD" id="SFLDG01019">
    <property type="entry name" value="Terpene_Cyclase_Like_1_C_Termi"/>
    <property type="match status" value="1"/>
</dbReference>
<evidence type="ECO:0000256" key="5">
    <source>
        <dbReference type="ARBA" id="ARBA00022842"/>
    </source>
</evidence>
<evidence type="ECO:0000256" key="6">
    <source>
        <dbReference type="ARBA" id="ARBA00023239"/>
    </source>
</evidence>
<reference evidence="10" key="1">
    <citation type="submission" date="2025-08" db="UniProtKB">
        <authorList>
            <consortium name="RefSeq"/>
        </authorList>
    </citation>
    <scope>IDENTIFICATION</scope>
    <source>
        <tissue evidence="10">Fruit stalk</tissue>
    </source>
</reference>
<evidence type="ECO:0000256" key="4">
    <source>
        <dbReference type="ARBA" id="ARBA00022723"/>
    </source>
</evidence>
<feature type="domain" description="Terpene synthase N-terminal" evidence="7">
    <location>
        <begin position="31"/>
        <end position="199"/>
    </location>
</feature>
<dbReference type="SFLD" id="SFLDS00005">
    <property type="entry name" value="Isoprenoid_Synthase_Type_I"/>
    <property type="match status" value="1"/>
</dbReference>
<comment type="function">
    <text evidence="2">Responsible for the cyclization of trans,trans-farnesyl diphosphate (FPP) to (+)-delta cadinene.</text>
</comment>
<keyword evidence="5" id="KW-0460">Magnesium</keyword>
<dbReference type="Gene3D" id="1.10.600.10">
    <property type="entry name" value="Farnesyl Diphosphate Synthase"/>
    <property type="match status" value="1"/>
</dbReference>
<evidence type="ECO:0000259" key="8">
    <source>
        <dbReference type="Pfam" id="PF03936"/>
    </source>
</evidence>
<gene>
    <name evidence="10" type="primary">LOC111300639</name>
</gene>
<dbReference type="InterPro" id="IPR036965">
    <property type="entry name" value="Terpene_synth_N_sf"/>
</dbReference>
<evidence type="ECO:0000256" key="3">
    <source>
        <dbReference type="ARBA" id="ARBA00013103"/>
    </source>
</evidence>
<dbReference type="Pfam" id="PF03936">
    <property type="entry name" value="Terpene_synth_C"/>
    <property type="match status" value="1"/>
</dbReference>
<dbReference type="AlphaFoldDB" id="A0A6P5ZGZ2"/>
<dbReference type="PANTHER" id="PTHR31225">
    <property type="entry name" value="OS04G0344100 PROTEIN-RELATED"/>
    <property type="match status" value="1"/>
</dbReference>
<dbReference type="InterPro" id="IPR008930">
    <property type="entry name" value="Terpenoid_cyclase/PrenylTrfase"/>
</dbReference>
<dbReference type="SUPFAM" id="SSF48576">
    <property type="entry name" value="Terpenoid synthases"/>
    <property type="match status" value="1"/>
</dbReference>
<evidence type="ECO:0000313" key="10">
    <source>
        <dbReference type="RefSeq" id="XP_022751999.1"/>
    </source>
</evidence>
<dbReference type="GeneID" id="111300639"/>
<dbReference type="SUPFAM" id="SSF48239">
    <property type="entry name" value="Terpenoid cyclases/Protein prenyltransferases"/>
    <property type="match status" value="1"/>
</dbReference>
<dbReference type="PANTHER" id="PTHR31225:SF9">
    <property type="entry name" value="TERPENE SYNTHASE 10"/>
    <property type="match status" value="1"/>
</dbReference>
<evidence type="ECO:0000256" key="2">
    <source>
        <dbReference type="ARBA" id="ARBA00002383"/>
    </source>
</evidence>
<dbReference type="Pfam" id="PF01397">
    <property type="entry name" value="Terpene_synth"/>
    <property type="match status" value="1"/>
</dbReference>
<feature type="domain" description="Terpene synthase metal-binding" evidence="8">
    <location>
        <begin position="256"/>
        <end position="493"/>
    </location>
</feature>
<protein>
    <recommendedName>
        <fullName evidence="3">(+)-delta-cadinene synthase</fullName>
        <ecNumber evidence="3">4.2.3.13</ecNumber>
    </recommendedName>
</protein>
<dbReference type="KEGG" id="dzi:111300639"/>
<keyword evidence="9" id="KW-1185">Reference proteome</keyword>
<dbReference type="CDD" id="cd00684">
    <property type="entry name" value="Terpene_cyclase_plant_C1"/>
    <property type="match status" value="1"/>
</dbReference>
<dbReference type="InterPro" id="IPR044814">
    <property type="entry name" value="Terpene_cyclase_plant_C1"/>
</dbReference>
<dbReference type="OrthoDB" id="1936865at2759"/>
<dbReference type="Gene3D" id="1.50.10.130">
    <property type="entry name" value="Terpene synthase, N-terminal domain"/>
    <property type="match status" value="1"/>
</dbReference>
<comment type="cofactor">
    <cofactor evidence="1">
        <name>Mg(2+)</name>
        <dbReference type="ChEBI" id="CHEBI:18420"/>
    </cofactor>
</comment>
<dbReference type="GO" id="GO:0016102">
    <property type="term" value="P:diterpenoid biosynthetic process"/>
    <property type="evidence" value="ECO:0007669"/>
    <property type="project" value="InterPro"/>
</dbReference>
<proteinExistence type="predicted"/>
<dbReference type="EC" id="4.2.3.13" evidence="3"/>
<dbReference type="InterPro" id="IPR034741">
    <property type="entry name" value="Terpene_cyclase-like_1_C"/>
</dbReference>
<dbReference type="InterPro" id="IPR005630">
    <property type="entry name" value="Terpene_synthase_metal-bd"/>
</dbReference>
<dbReference type="InterPro" id="IPR001906">
    <property type="entry name" value="Terpene_synth_N"/>
</dbReference>
<dbReference type="GO" id="GO:0047461">
    <property type="term" value="F:(+)-delta-cadinene synthase activity"/>
    <property type="evidence" value="ECO:0007669"/>
    <property type="project" value="UniProtKB-EC"/>
</dbReference>
<name>A0A6P5ZGZ2_DURZI</name>
<evidence type="ECO:0000256" key="1">
    <source>
        <dbReference type="ARBA" id="ARBA00001946"/>
    </source>
</evidence>
<accession>A0A6P5ZGZ2</accession>
<keyword evidence="4" id="KW-0479">Metal-binding</keyword>
<keyword evidence="6" id="KW-0456">Lyase</keyword>
<dbReference type="RefSeq" id="XP_022751999.1">
    <property type="nucleotide sequence ID" value="XM_022896264.1"/>
</dbReference>
<dbReference type="InterPro" id="IPR008949">
    <property type="entry name" value="Isoprenoid_synthase_dom_sf"/>
</dbReference>
<dbReference type="Proteomes" id="UP000515121">
    <property type="component" value="Unplaced"/>
</dbReference>
<evidence type="ECO:0000313" key="9">
    <source>
        <dbReference type="Proteomes" id="UP000515121"/>
    </source>
</evidence>